<proteinExistence type="predicted"/>
<dbReference type="EMBL" id="SRYA01000001">
    <property type="protein sequence ID" value="TGY98250.1"/>
    <property type="molecule type" value="Genomic_DNA"/>
</dbReference>
<evidence type="ECO:0000313" key="2">
    <source>
        <dbReference type="Proteomes" id="UP000304953"/>
    </source>
</evidence>
<accession>A0AC61S2H3</accession>
<sequence>MERKEYSAGAVKHSFWFMEFRNEVKLLSEGKSFEAVKELCRTENIFAASTPDRAAQIFNTVSSRIKGMGDSFYPVFLKGDVSSQKIFNLAAVMANDTLFFDFVYDVIREKMIIGSNEYKPGDLNIFFKDKQLQSEKVAGWTDATIAKLGRNYKTFLFEAGMTDKGRDVRKIFKPILEPDMERWLADNDMEPIVKALSGVR</sequence>
<evidence type="ECO:0000313" key="1">
    <source>
        <dbReference type="EMBL" id="TGY98250.1"/>
    </source>
</evidence>
<gene>
    <name evidence="1" type="ORF">E5329_00230</name>
</gene>
<reference evidence="1" key="1">
    <citation type="submission" date="2019-04" db="EMBL/GenBank/DDBJ databases">
        <title>Microbes associate with the intestines of laboratory mice.</title>
        <authorList>
            <person name="Navarre W."/>
            <person name="Wong E."/>
            <person name="Huang K."/>
            <person name="Tropini C."/>
            <person name="Ng K."/>
            <person name="Yu B."/>
        </authorList>
    </citation>
    <scope>NUCLEOTIDE SEQUENCE</scope>
    <source>
        <strain evidence="1">NM01_1-7b</strain>
    </source>
</reference>
<comment type="caution">
    <text evidence="1">The sequence shown here is derived from an EMBL/GenBank/DDBJ whole genome shotgun (WGS) entry which is preliminary data.</text>
</comment>
<keyword evidence="2" id="KW-1185">Reference proteome</keyword>
<dbReference type="Proteomes" id="UP000304953">
    <property type="component" value="Unassembled WGS sequence"/>
</dbReference>
<protein>
    <submittedName>
        <fullName evidence="1">DUF1819 family protein</fullName>
    </submittedName>
</protein>
<organism evidence="1 2">
    <name type="scientific">Petralouisia muris</name>
    <dbReference type="NCBI Taxonomy" id="3032872"/>
    <lineage>
        <taxon>Bacteria</taxon>
        <taxon>Bacillati</taxon>
        <taxon>Bacillota</taxon>
        <taxon>Clostridia</taxon>
        <taxon>Lachnospirales</taxon>
        <taxon>Lachnospiraceae</taxon>
        <taxon>Petralouisia</taxon>
    </lineage>
</organism>
<name>A0AC61S2H3_9FIRM</name>